<keyword evidence="10" id="KW-1133">Transmembrane helix</keyword>
<dbReference type="GO" id="GO:0015203">
    <property type="term" value="F:polyamine transmembrane transporter activity"/>
    <property type="evidence" value="ECO:0007669"/>
    <property type="project" value="TreeGrafter"/>
</dbReference>
<evidence type="ECO:0000313" key="12">
    <source>
        <dbReference type="EMBL" id="RTG82622.1"/>
    </source>
</evidence>
<keyword evidence="9" id="KW-0175">Coiled coil</keyword>
<feature type="domain" description="RUN" evidence="11">
    <location>
        <begin position="46"/>
        <end position="245"/>
    </location>
</feature>
<dbReference type="Proteomes" id="UP000290809">
    <property type="component" value="Unassembled WGS sequence"/>
</dbReference>
<dbReference type="InterPro" id="IPR023299">
    <property type="entry name" value="ATPase_P-typ_cyto_dom_N"/>
</dbReference>
<comment type="caution">
    <text evidence="12">The sequence shown here is derived from an EMBL/GenBank/DDBJ whole genome shotgun (WGS) entry which is preliminary data.</text>
</comment>
<keyword evidence="3" id="KW-0479">Metal-binding</keyword>
<name>A0A430Q4J4_SCHBO</name>
<evidence type="ECO:0000256" key="9">
    <source>
        <dbReference type="SAM" id="Coils"/>
    </source>
</evidence>
<accession>A0A430Q4J4</accession>
<gene>
    <name evidence="12" type="ORF">DC041_0011361</name>
</gene>
<keyword evidence="13" id="KW-1185">Reference proteome</keyword>
<comment type="catalytic activity">
    <reaction evidence="8">
        <text>ATP + H2O = ADP + phosphate + H(+)</text>
        <dbReference type="Rhea" id="RHEA:13065"/>
        <dbReference type="ChEBI" id="CHEBI:15377"/>
        <dbReference type="ChEBI" id="CHEBI:15378"/>
        <dbReference type="ChEBI" id="CHEBI:30616"/>
        <dbReference type="ChEBI" id="CHEBI:43474"/>
        <dbReference type="ChEBI" id="CHEBI:456216"/>
    </reaction>
</comment>
<dbReference type="Gene3D" id="3.40.1110.10">
    <property type="entry name" value="Calcium-transporting ATPase, cytoplasmic domain N"/>
    <property type="match status" value="1"/>
</dbReference>
<dbReference type="PANTHER" id="PTHR45630">
    <property type="entry name" value="CATION-TRANSPORTING ATPASE-RELATED"/>
    <property type="match status" value="1"/>
</dbReference>
<evidence type="ECO:0000256" key="1">
    <source>
        <dbReference type="ARBA" id="ARBA00004141"/>
    </source>
</evidence>
<dbReference type="GO" id="GO:0140358">
    <property type="term" value="F:P-type transmembrane transporter activity"/>
    <property type="evidence" value="ECO:0007669"/>
    <property type="project" value="InterPro"/>
</dbReference>
<evidence type="ECO:0000256" key="8">
    <source>
        <dbReference type="ARBA" id="ARBA00049360"/>
    </source>
</evidence>
<proteinExistence type="predicted"/>
<dbReference type="InterPro" id="IPR006544">
    <property type="entry name" value="P-type_TPase_V"/>
</dbReference>
<keyword evidence="6" id="KW-0460">Magnesium</keyword>
<dbReference type="AlphaFoldDB" id="A0A430Q4J4"/>
<evidence type="ECO:0000313" key="13">
    <source>
        <dbReference type="Proteomes" id="UP000290809"/>
    </source>
</evidence>
<evidence type="ECO:0000256" key="7">
    <source>
        <dbReference type="ARBA" id="ARBA00022967"/>
    </source>
</evidence>
<dbReference type="PANTHER" id="PTHR45630:SF8">
    <property type="entry name" value="CATION-TRANSPORTING ATPASE"/>
    <property type="match status" value="1"/>
</dbReference>
<evidence type="ECO:0000256" key="3">
    <source>
        <dbReference type="ARBA" id="ARBA00022723"/>
    </source>
</evidence>
<dbReference type="Gene3D" id="2.70.150.10">
    <property type="entry name" value="Calcium-transporting ATPase, cytoplasmic transduction domain A"/>
    <property type="match status" value="1"/>
</dbReference>
<dbReference type="PROSITE" id="PS50826">
    <property type="entry name" value="RUN"/>
    <property type="match status" value="1"/>
</dbReference>
<evidence type="ECO:0000256" key="2">
    <source>
        <dbReference type="ARBA" id="ARBA00022553"/>
    </source>
</evidence>
<dbReference type="GO" id="GO:0016020">
    <property type="term" value="C:membrane"/>
    <property type="evidence" value="ECO:0007669"/>
    <property type="project" value="UniProtKB-SubCell"/>
</dbReference>
<feature type="coiled-coil region" evidence="9">
    <location>
        <begin position="314"/>
        <end position="428"/>
    </location>
</feature>
<protein>
    <submittedName>
        <fullName evidence="12">Cation-transporting P-type ATPase 13A3/4/5</fullName>
    </submittedName>
</protein>
<evidence type="ECO:0000259" key="11">
    <source>
        <dbReference type="PROSITE" id="PS50826"/>
    </source>
</evidence>
<evidence type="ECO:0000256" key="6">
    <source>
        <dbReference type="ARBA" id="ARBA00022842"/>
    </source>
</evidence>
<keyword evidence="7" id="KW-1278">Translocase</keyword>
<dbReference type="SUPFAM" id="SSF140741">
    <property type="entry name" value="RUN domain-like"/>
    <property type="match status" value="1"/>
</dbReference>
<dbReference type="GO" id="GO:0046872">
    <property type="term" value="F:metal ion binding"/>
    <property type="evidence" value="ECO:0007669"/>
    <property type="project" value="UniProtKB-KW"/>
</dbReference>
<organism evidence="12 13">
    <name type="scientific">Schistosoma bovis</name>
    <name type="common">Blood fluke</name>
    <dbReference type="NCBI Taxonomy" id="6184"/>
    <lineage>
        <taxon>Eukaryota</taxon>
        <taxon>Metazoa</taxon>
        <taxon>Spiralia</taxon>
        <taxon>Lophotrochozoa</taxon>
        <taxon>Platyhelminthes</taxon>
        <taxon>Trematoda</taxon>
        <taxon>Digenea</taxon>
        <taxon>Strigeidida</taxon>
        <taxon>Schistosomatoidea</taxon>
        <taxon>Schistosomatidae</taxon>
        <taxon>Schistosoma</taxon>
    </lineage>
</organism>
<keyword evidence="5" id="KW-0067">ATP-binding</keyword>
<dbReference type="GO" id="GO:0019829">
    <property type="term" value="F:ATPase-coupled monoatomic cation transmembrane transporter activity"/>
    <property type="evidence" value="ECO:0007669"/>
    <property type="project" value="TreeGrafter"/>
</dbReference>
<dbReference type="InterPro" id="IPR004012">
    <property type="entry name" value="Run_dom"/>
</dbReference>
<sequence length="774" mass="87979">MENERSNLLAIVKLVVHDLIQLTFDQHQVSLDENIFWGESRTVHCEEVLNIVWRLLSVVEHCLCHGLRRDYTMPDSFDDNNERTSSKGLMKDATTVVRRARNHAVSAANIFMKNSSHPNPWPVLLEAEKLSKTTDSISKTVATMTEIRTGLGRSRVWLRHALMRKQLGEFFQVIIDSIDSSNSNGSLESSPKVCESNTIPVTQNSSTFATFYHSGALLLNNEGVVVTGLLATLKSIDFCFILKDNLSYMDKPEAVSRINQLESELKNCQKTNKENAELVESIRSHLDESNKRCNQLTRYLFDSQSSLEHKQTIIKQLEAKCKGMTNMIEQMNERIAKLTNEKVSQERDLYKLREELSNADTKSVEQLKVIENQANQIERLKTELNEQTIELNNSKMASDQLVLCKLEVEELDKQLKVWRKRCEEQEYSLSEMAAVVNSSKLEAESLRESHSAFSDAQWANDSENPNCFLCQSPFNVSRRRNERALKRTVCVSSKVGVCRRYDGKDDFMLVDSTELVPGDLIAIPSSGCLMQCDAVLLTGNCIVNESSLTGESLPITKIPLPNGQYENTTFDFRSCPRHILFSGTSVIQTRGDINKRVLAVVIRTGFMTTKGELVRSIMFPKPMKFKFTQDVYQFLGALCGVALVSLCVTIYLMEFIEVTSEDQHNFDLVISAIVRPKKDECGNTFKKIPYEIGIVRQFPFSSSVQRMSVITRTLNESQFHVYTKGAPETIEVLCRRDTIALYLHLLAANNDNSWIEHTTYNSKCLLKIMYYNLL</sequence>
<keyword evidence="10" id="KW-0812">Transmembrane</keyword>
<feature type="coiled-coil region" evidence="9">
    <location>
        <begin position="251"/>
        <end position="281"/>
    </location>
</feature>
<reference evidence="12 13" key="1">
    <citation type="journal article" date="2019" name="PLoS Pathog.">
        <title>Genome sequence of the bovine parasite Schistosoma bovis Tanzania.</title>
        <authorList>
            <person name="Oey H."/>
            <person name="Zakrzewski M."/>
            <person name="Gobert G."/>
            <person name="Gravermann K."/>
            <person name="Stoye J."/>
            <person name="Jones M."/>
            <person name="Mcmanus D."/>
            <person name="Krause L."/>
        </authorList>
    </citation>
    <scope>NUCLEOTIDE SEQUENCE [LARGE SCALE GENOMIC DNA]</scope>
    <source>
        <strain evidence="12 13">TAN1997</strain>
    </source>
</reference>
<keyword evidence="10" id="KW-0472">Membrane</keyword>
<dbReference type="GO" id="GO:0006874">
    <property type="term" value="P:intracellular calcium ion homeostasis"/>
    <property type="evidence" value="ECO:0007669"/>
    <property type="project" value="TreeGrafter"/>
</dbReference>
<evidence type="ECO:0000256" key="4">
    <source>
        <dbReference type="ARBA" id="ARBA00022741"/>
    </source>
</evidence>
<dbReference type="InterPro" id="IPR059000">
    <property type="entry name" value="ATPase_P-type_domA"/>
</dbReference>
<feature type="transmembrane region" description="Helical" evidence="10">
    <location>
        <begin position="631"/>
        <end position="653"/>
    </location>
</feature>
<dbReference type="SUPFAM" id="SSF81653">
    <property type="entry name" value="Calcium ATPase, transduction domain A"/>
    <property type="match status" value="1"/>
</dbReference>
<dbReference type="Pfam" id="PF13246">
    <property type="entry name" value="Cation_ATPase"/>
    <property type="match status" value="1"/>
</dbReference>
<dbReference type="InterPro" id="IPR037213">
    <property type="entry name" value="Run_dom_sf"/>
</dbReference>
<keyword evidence="2" id="KW-0597">Phosphoprotein</keyword>
<dbReference type="GO" id="GO:0005524">
    <property type="term" value="F:ATP binding"/>
    <property type="evidence" value="ECO:0007669"/>
    <property type="project" value="UniProtKB-KW"/>
</dbReference>
<dbReference type="SUPFAM" id="SSF81660">
    <property type="entry name" value="Metal cation-transporting ATPase, ATP-binding domain N"/>
    <property type="match status" value="1"/>
</dbReference>
<dbReference type="Pfam" id="PF00122">
    <property type="entry name" value="E1-E2_ATPase"/>
    <property type="match status" value="1"/>
</dbReference>
<keyword evidence="4" id="KW-0547">Nucleotide-binding</keyword>
<evidence type="ECO:0000256" key="5">
    <source>
        <dbReference type="ARBA" id="ARBA00022840"/>
    </source>
</evidence>
<evidence type="ECO:0000256" key="10">
    <source>
        <dbReference type="SAM" id="Phobius"/>
    </source>
</evidence>
<dbReference type="Gene3D" id="1.20.58.900">
    <property type="match status" value="1"/>
</dbReference>
<comment type="subcellular location">
    <subcellularLocation>
        <location evidence="1">Membrane</location>
        <topology evidence="1">Multi-pass membrane protein</topology>
    </subcellularLocation>
</comment>
<dbReference type="STRING" id="6184.A0A430Q4J4"/>
<dbReference type="Pfam" id="PF02759">
    <property type="entry name" value="RUN"/>
    <property type="match status" value="1"/>
</dbReference>
<dbReference type="InterPro" id="IPR008250">
    <property type="entry name" value="ATPase_P-typ_transduc_dom_A_sf"/>
</dbReference>
<dbReference type="EMBL" id="QMKO01002763">
    <property type="protein sequence ID" value="RTG82622.1"/>
    <property type="molecule type" value="Genomic_DNA"/>
</dbReference>